<dbReference type="AlphaFoldDB" id="A0A3D8Y745"/>
<feature type="domain" description="Cytochrome C Planctomycete-type" evidence="2">
    <location>
        <begin position="220"/>
        <end position="279"/>
    </location>
</feature>
<dbReference type="PANTHER" id="PTHR35889">
    <property type="entry name" value="CYCLOINULO-OLIGOSACCHARIDE FRUCTANOTRANSFERASE-RELATED"/>
    <property type="match status" value="1"/>
</dbReference>
<name>A0A3D8Y745_9BACT</name>
<evidence type="ECO:0000256" key="1">
    <source>
        <dbReference type="SAM" id="Phobius"/>
    </source>
</evidence>
<dbReference type="InterPro" id="IPR032675">
    <property type="entry name" value="LRR_dom_sf"/>
</dbReference>
<keyword evidence="5" id="KW-1185">Reference proteome</keyword>
<keyword evidence="1" id="KW-1133">Transmembrane helix</keyword>
<dbReference type="EMBL" id="QNUL01000019">
    <property type="protein sequence ID" value="REA58720.1"/>
    <property type="molecule type" value="Genomic_DNA"/>
</dbReference>
<feature type="transmembrane region" description="Helical" evidence="1">
    <location>
        <begin position="96"/>
        <end position="118"/>
    </location>
</feature>
<dbReference type="Pfam" id="PF13287">
    <property type="entry name" value="Fn3_assoc"/>
    <property type="match status" value="1"/>
</dbReference>
<dbReference type="SUPFAM" id="SSF52047">
    <property type="entry name" value="RNI-like"/>
    <property type="match status" value="1"/>
</dbReference>
<feature type="transmembrane region" description="Helical" evidence="1">
    <location>
        <begin position="28"/>
        <end position="46"/>
    </location>
</feature>
<dbReference type="Pfam" id="PF07635">
    <property type="entry name" value="PSCyt1"/>
    <property type="match status" value="1"/>
</dbReference>
<dbReference type="Pfam" id="PF09990">
    <property type="entry name" value="DUF2231"/>
    <property type="match status" value="1"/>
</dbReference>
<sequence length="734" mass="82303">MNPKNNPAQHQFPEENTREKSTSWWDRLAYHIAFFLNGLLIFLLIFESRFVAPQWMKAVGRIHPLVLHFPLVVLMLYGVWVLISGKKESGRWNQRLAEILLLIGVFTASVAAFSGFILSKEEGYELETLVWHKWTGVAVSLFSIIWYSYRHYFLPWKITSKIVAVSFIAVLTIAGHLGGNLTHGNDFLISPLPAPEKKKVAIEDALVYDDLVQPVLQQKCYACHNGEKSKGDLQMHTRELLAKGGKSGMLWDTTKADLGLLLQRIHLPAEDKKHMPPRGKVQLTDDEVMLLAAWIKSGSRFDQKVSTLSPQDPVYSYAINILGGGRIEEYDFVAADPAAIQKLNTNYRLIRPLSAESPALSVNFYNRASFKSEDVAGLSALANQIVSMDLSKMPVKDEDLKSLAQFPELRKLILNFTDIEGKTLGELRKLTRLRELSLSGTQVTIADVKVLAGMPSLQKVYVWSTSVKPEDISAFKVQTKIQFETGYQSDTVILALNPPIIENQNQILSGNATIKLKHQIPGTTIRYTIDGSEPDSLTSLVYKEPIRIAKNTKVKARAFKSGWYGSKGAEKFFFLSAFPIDSVRLITPPDPKYPAQKDATLADGIKSDNSQSSGKWLGYRDTDFQTYLFFRKPVHAQNVTISMLQSINGYIFPPVKVEVWGGANENNLKLLKTITPDRPVKESQNVDNLAIEADFQPQDISCIKIKAVPLNKLPAWHPGKGEKGWIFVDDVFVN</sequence>
<accession>A0A3D8Y745</accession>
<dbReference type="SUPFAM" id="SSF46626">
    <property type="entry name" value="Cytochrome c"/>
    <property type="match status" value="1"/>
</dbReference>
<feature type="domain" description="DUF2231" evidence="3">
    <location>
        <begin position="62"/>
        <end position="182"/>
    </location>
</feature>
<dbReference type="InterPro" id="IPR036909">
    <property type="entry name" value="Cyt_c-like_dom_sf"/>
</dbReference>
<gene>
    <name evidence="4" type="ORF">DSL64_20400</name>
</gene>
<proteinExistence type="predicted"/>
<protein>
    <submittedName>
        <fullName evidence="4">Uncharacterized protein</fullName>
    </submittedName>
</protein>
<organism evidence="4 5">
    <name type="scientific">Dyadobacter luteus</name>
    <dbReference type="NCBI Taxonomy" id="2259619"/>
    <lineage>
        <taxon>Bacteria</taxon>
        <taxon>Pseudomonadati</taxon>
        <taxon>Bacteroidota</taxon>
        <taxon>Cytophagia</taxon>
        <taxon>Cytophagales</taxon>
        <taxon>Spirosomataceae</taxon>
        <taxon>Dyadobacter</taxon>
    </lineage>
</organism>
<dbReference type="Gene3D" id="3.80.10.10">
    <property type="entry name" value="Ribonuclease Inhibitor"/>
    <property type="match status" value="1"/>
</dbReference>
<dbReference type="InterPro" id="IPR019251">
    <property type="entry name" value="DUF2231_TM"/>
</dbReference>
<dbReference type="RefSeq" id="WP_115832775.1">
    <property type="nucleotide sequence ID" value="NZ_QNUL01000019.1"/>
</dbReference>
<feature type="transmembrane region" description="Helical" evidence="1">
    <location>
        <begin position="130"/>
        <end position="149"/>
    </location>
</feature>
<evidence type="ECO:0000313" key="5">
    <source>
        <dbReference type="Proteomes" id="UP000256373"/>
    </source>
</evidence>
<dbReference type="GO" id="GO:0020037">
    <property type="term" value="F:heme binding"/>
    <property type="evidence" value="ECO:0007669"/>
    <property type="project" value="InterPro"/>
</dbReference>
<feature type="transmembrane region" description="Helical" evidence="1">
    <location>
        <begin position="161"/>
        <end position="179"/>
    </location>
</feature>
<comment type="caution">
    <text evidence="4">The sequence shown here is derived from an EMBL/GenBank/DDBJ whole genome shotgun (WGS) entry which is preliminary data.</text>
</comment>
<keyword evidence="1" id="KW-0472">Membrane</keyword>
<dbReference type="GO" id="GO:0009055">
    <property type="term" value="F:electron transfer activity"/>
    <property type="evidence" value="ECO:0007669"/>
    <property type="project" value="InterPro"/>
</dbReference>
<dbReference type="InterPro" id="IPR026876">
    <property type="entry name" value="Fn3_assoc_repeat"/>
</dbReference>
<feature type="transmembrane region" description="Helical" evidence="1">
    <location>
        <begin position="66"/>
        <end position="84"/>
    </location>
</feature>
<evidence type="ECO:0000259" key="3">
    <source>
        <dbReference type="Pfam" id="PF09990"/>
    </source>
</evidence>
<keyword evidence="1" id="KW-0812">Transmembrane</keyword>
<dbReference type="Proteomes" id="UP000256373">
    <property type="component" value="Unassembled WGS sequence"/>
</dbReference>
<reference evidence="4 5" key="1">
    <citation type="submission" date="2018-07" db="EMBL/GenBank/DDBJ databases">
        <title>Dyadobacter roseus sp. nov., isolated from rose rhizosphere soil.</title>
        <authorList>
            <person name="Chen L."/>
        </authorList>
    </citation>
    <scope>NUCLEOTIDE SEQUENCE [LARGE SCALE GENOMIC DNA]</scope>
    <source>
        <strain evidence="4 5">RS19</strain>
    </source>
</reference>
<evidence type="ECO:0000313" key="4">
    <source>
        <dbReference type="EMBL" id="REA58720.1"/>
    </source>
</evidence>
<dbReference type="OrthoDB" id="713772at2"/>
<evidence type="ECO:0000259" key="2">
    <source>
        <dbReference type="Pfam" id="PF07635"/>
    </source>
</evidence>
<dbReference type="InterPro" id="IPR011429">
    <property type="entry name" value="Cyt_c_Planctomycete-type"/>
</dbReference>
<dbReference type="PANTHER" id="PTHR35889:SF3">
    <property type="entry name" value="F-BOX DOMAIN-CONTAINING PROTEIN"/>
    <property type="match status" value="1"/>
</dbReference>